<reference evidence="1" key="1">
    <citation type="submission" date="2022-03" db="EMBL/GenBank/DDBJ databases">
        <authorList>
            <person name="Alioto T."/>
            <person name="Alioto T."/>
            <person name="Gomez Garrido J."/>
        </authorList>
    </citation>
    <scope>NUCLEOTIDE SEQUENCE</scope>
</reference>
<dbReference type="EMBL" id="OW240919">
    <property type="protein sequence ID" value="CAH2311146.1"/>
    <property type="molecule type" value="Genomic_DNA"/>
</dbReference>
<keyword evidence="2" id="KW-1185">Reference proteome</keyword>
<dbReference type="Proteomes" id="UP001295444">
    <property type="component" value="Chromosome 08"/>
</dbReference>
<protein>
    <submittedName>
        <fullName evidence="1">Uncharacterized protein</fullName>
    </submittedName>
</protein>
<proteinExistence type="predicted"/>
<evidence type="ECO:0000313" key="2">
    <source>
        <dbReference type="Proteomes" id="UP001295444"/>
    </source>
</evidence>
<organism evidence="1 2">
    <name type="scientific">Pelobates cultripes</name>
    <name type="common">Western spadefoot toad</name>
    <dbReference type="NCBI Taxonomy" id="61616"/>
    <lineage>
        <taxon>Eukaryota</taxon>
        <taxon>Metazoa</taxon>
        <taxon>Chordata</taxon>
        <taxon>Craniata</taxon>
        <taxon>Vertebrata</taxon>
        <taxon>Euteleostomi</taxon>
        <taxon>Amphibia</taxon>
        <taxon>Batrachia</taxon>
        <taxon>Anura</taxon>
        <taxon>Pelobatoidea</taxon>
        <taxon>Pelobatidae</taxon>
        <taxon>Pelobates</taxon>
    </lineage>
</organism>
<evidence type="ECO:0000313" key="1">
    <source>
        <dbReference type="EMBL" id="CAH2311146.1"/>
    </source>
</evidence>
<name>A0AAD1WJQ7_PELCU</name>
<accession>A0AAD1WJQ7</accession>
<gene>
    <name evidence="1" type="ORF">PECUL_23A061828</name>
</gene>
<sequence>MTVCEYPIIGKGRGRDQIRCPKCWKRILNRHTAWRISGEKTCIYSFRKI</sequence>
<dbReference type="AlphaFoldDB" id="A0AAD1WJQ7"/>